<sequence length="476" mass="49242">MTTTNDDQGRLATTAPTAPQAATASPDAPSSSTRPPRPDAAPRRLGGRWIERWDPEDATFWRDGGRAVARRNLWLSIFAEFLGFAVWALWSIVVPQLGAAGFTLTVDQQFWLIAVPSLVGATLRIPYTFAVPIVGGRNWTVISALLLLVPTGLLAVVVQNPETPFGVLLVVAATAGFGGGNFASSMANISFFFPEKEKGAALGLNAAGGNLGTAAVQLAVPLVIVTAGGVALERAGLMMIPLVVLAAFLAWRFMDNLATAKADTRSFGAAVRNRHTWIISFLYIGTFGSFIGYSGVFPTLLAGQFPHVTLSIAFLGALVGSVARPFGGMVADRVGGARVTIAAFVVMALGAVGAIQALGSGSFGRFFASFLVLFVATGVGNGATYRMIPAVFRAGAADDGGAIARARLAAAGCLGIAGAVGAFGGFLIPRGFAMSTSLAGSLVPALWVFVAVYLVMAVVTWAVYARRGTALAAQAI</sequence>
<keyword evidence="4 7" id="KW-1133">Transmembrane helix</keyword>
<feature type="transmembrane region" description="Helical" evidence="7">
    <location>
        <begin position="235"/>
        <end position="254"/>
    </location>
</feature>
<evidence type="ECO:0000313" key="8">
    <source>
        <dbReference type="EMBL" id="ACQ81047.1"/>
    </source>
</evidence>
<dbReference type="GO" id="GO:0016020">
    <property type="term" value="C:membrane"/>
    <property type="evidence" value="ECO:0007669"/>
    <property type="project" value="UniProtKB-SubCell"/>
</dbReference>
<dbReference type="eggNOG" id="COG2223">
    <property type="taxonomic scope" value="Bacteria"/>
</dbReference>
<dbReference type="InterPro" id="IPR011701">
    <property type="entry name" value="MFS"/>
</dbReference>
<evidence type="ECO:0000256" key="2">
    <source>
        <dbReference type="ARBA" id="ARBA00008432"/>
    </source>
</evidence>
<organism evidence="8 9">
    <name type="scientific">Beutenbergia cavernae (strain ATCC BAA-8 / DSM 12333 / CCUG 43141 / JCM 11478 / NBRC 16432 / NCIMB 13614 / HKI 0122)</name>
    <dbReference type="NCBI Taxonomy" id="471853"/>
    <lineage>
        <taxon>Bacteria</taxon>
        <taxon>Bacillati</taxon>
        <taxon>Actinomycetota</taxon>
        <taxon>Actinomycetes</taxon>
        <taxon>Micrococcales</taxon>
        <taxon>Beutenbergiaceae</taxon>
        <taxon>Beutenbergia</taxon>
    </lineage>
</organism>
<dbReference type="InterPro" id="IPR044772">
    <property type="entry name" value="NO3_transporter"/>
</dbReference>
<dbReference type="GO" id="GO:0015112">
    <property type="term" value="F:nitrate transmembrane transporter activity"/>
    <property type="evidence" value="ECO:0007669"/>
    <property type="project" value="InterPro"/>
</dbReference>
<feature type="transmembrane region" description="Helical" evidence="7">
    <location>
        <begin position="408"/>
        <end position="429"/>
    </location>
</feature>
<dbReference type="RefSeq" id="WP_015883287.1">
    <property type="nucleotide sequence ID" value="NC_012669.1"/>
</dbReference>
<feature type="transmembrane region" description="Helical" evidence="7">
    <location>
        <begin position="366"/>
        <end position="388"/>
    </location>
</feature>
<accession>C5BYE7</accession>
<comment type="subcellular location">
    <subcellularLocation>
        <location evidence="1">Membrane</location>
        <topology evidence="1">Multi-pass membrane protein</topology>
    </subcellularLocation>
</comment>
<evidence type="ECO:0000256" key="5">
    <source>
        <dbReference type="ARBA" id="ARBA00023136"/>
    </source>
</evidence>
<feature type="transmembrane region" description="Helical" evidence="7">
    <location>
        <begin position="441"/>
        <end position="464"/>
    </location>
</feature>
<dbReference type="HOGENOM" id="CLU_033198_0_1_11"/>
<feature type="transmembrane region" description="Helical" evidence="7">
    <location>
        <begin position="204"/>
        <end position="229"/>
    </location>
</feature>
<dbReference type="SUPFAM" id="SSF103473">
    <property type="entry name" value="MFS general substrate transporter"/>
    <property type="match status" value="1"/>
</dbReference>
<proteinExistence type="inferred from homology"/>
<feature type="transmembrane region" description="Helical" evidence="7">
    <location>
        <begin position="339"/>
        <end position="360"/>
    </location>
</feature>
<dbReference type="CDD" id="cd17341">
    <property type="entry name" value="MFS_NRT2_like"/>
    <property type="match status" value="1"/>
</dbReference>
<dbReference type="Proteomes" id="UP000007962">
    <property type="component" value="Chromosome"/>
</dbReference>
<dbReference type="EMBL" id="CP001618">
    <property type="protein sequence ID" value="ACQ81047.1"/>
    <property type="molecule type" value="Genomic_DNA"/>
</dbReference>
<reference evidence="8 9" key="1">
    <citation type="journal article" date="2009" name="Stand. Genomic Sci.">
        <title>Complete genome sequence of Beutenbergia cavernae type strain (HKI 0122).</title>
        <authorList>
            <person name="Land M."/>
            <person name="Pukall R."/>
            <person name="Abt B."/>
            <person name="Goker M."/>
            <person name="Rohde M."/>
            <person name="Glavina Del Rio T."/>
            <person name="Tice H."/>
            <person name="Copeland A."/>
            <person name="Cheng J.F."/>
            <person name="Lucas S."/>
            <person name="Chen F."/>
            <person name="Nolan M."/>
            <person name="Bruce D."/>
            <person name="Goodwin L."/>
            <person name="Pitluck S."/>
            <person name="Ivanova N."/>
            <person name="Mavromatis K."/>
            <person name="Ovchinnikova G."/>
            <person name="Pati A."/>
            <person name="Chen A."/>
            <person name="Palaniappan K."/>
            <person name="Hauser L."/>
            <person name="Chang Y.J."/>
            <person name="Jefferies C.C."/>
            <person name="Saunders E."/>
            <person name="Brettin T."/>
            <person name="Detter J.C."/>
            <person name="Han C."/>
            <person name="Chain P."/>
            <person name="Bristow J."/>
            <person name="Eisen J.A."/>
            <person name="Markowitz V."/>
            <person name="Hugenholtz P."/>
            <person name="Kyrpides N.C."/>
            <person name="Klenk H.P."/>
            <person name="Lapidus A."/>
        </authorList>
    </citation>
    <scope>NUCLEOTIDE SEQUENCE [LARGE SCALE GENOMIC DNA]</scope>
    <source>
        <strain evidence="9">ATCC BAA-8 / DSM 12333 / NBRC 16432</strain>
    </source>
</reference>
<feature type="transmembrane region" description="Helical" evidence="7">
    <location>
        <begin position="139"/>
        <end position="158"/>
    </location>
</feature>
<dbReference type="PANTHER" id="PTHR23515">
    <property type="entry name" value="HIGH-AFFINITY NITRATE TRANSPORTER 2.3"/>
    <property type="match status" value="1"/>
</dbReference>
<keyword evidence="3 7" id="KW-0812">Transmembrane</keyword>
<dbReference type="InterPro" id="IPR036259">
    <property type="entry name" value="MFS_trans_sf"/>
</dbReference>
<feature type="transmembrane region" description="Helical" evidence="7">
    <location>
        <begin position="275"/>
        <end position="296"/>
    </location>
</feature>
<dbReference type="Gene3D" id="1.20.1250.20">
    <property type="entry name" value="MFS general substrate transporter like domains"/>
    <property type="match status" value="1"/>
</dbReference>
<name>C5BYE7_BEUC1</name>
<dbReference type="STRING" id="471853.Bcav_2802"/>
<protein>
    <submittedName>
        <fullName evidence="8">Major facilitator superfamily MFS_1</fullName>
    </submittedName>
</protein>
<evidence type="ECO:0000256" key="6">
    <source>
        <dbReference type="SAM" id="MobiDB-lite"/>
    </source>
</evidence>
<evidence type="ECO:0000256" key="4">
    <source>
        <dbReference type="ARBA" id="ARBA00022989"/>
    </source>
</evidence>
<comment type="similarity">
    <text evidence="2">Belongs to the major facilitator superfamily. Nitrate/nitrite porter (TC 2.A.1.8) family.</text>
</comment>
<evidence type="ECO:0000313" key="9">
    <source>
        <dbReference type="Proteomes" id="UP000007962"/>
    </source>
</evidence>
<feature type="region of interest" description="Disordered" evidence="6">
    <location>
        <begin position="1"/>
        <end position="46"/>
    </location>
</feature>
<feature type="transmembrane region" description="Helical" evidence="7">
    <location>
        <begin position="164"/>
        <end position="183"/>
    </location>
</feature>
<gene>
    <name evidence="8" type="ordered locus">Bcav_2802</name>
</gene>
<feature type="transmembrane region" description="Helical" evidence="7">
    <location>
        <begin position="72"/>
        <end position="90"/>
    </location>
</feature>
<dbReference type="KEGG" id="bcv:Bcav_2802"/>
<dbReference type="Pfam" id="PF07690">
    <property type="entry name" value="MFS_1"/>
    <property type="match status" value="1"/>
</dbReference>
<dbReference type="OrthoDB" id="9771451at2"/>
<feature type="transmembrane region" description="Helical" evidence="7">
    <location>
        <begin position="110"/>
        <end position="127"/>
    </location>
</feature>
<keyword evidence="9" id="KW-1185">Reference proteome</keyword>
<dbReference type="AlphaFoldDB" id="C5BYE7"/>
<keyword evidence="5 7" id="KW-0472">Membrane</keyword>
<evidence type="ECO:0000256" key="3">
    <source>
        <dbReference type="ARBA" id="ARBA00022692"/>
    </source>
</evidence>
<evidence type="ECO:0000256" key="1">
    <source>
        <dbReference type="ARBA" id="ARBA00004141"/>
    </source>
</evidence>
<feature type="transmembrane region" description="Helical" evidence="7">
    <location>
        <begin position="308"/>
        <end position="327"/>
    </location>
</feature>
<evidence type="ECO:0000256" key="7">
    <source>
        <dbReference type="SAM" id="Phobius"/>
    </source>
</evidence>
<feature type="compositionally biased region" description="Low complexity" evidence="6">
    <location>
        <begin position="12"/>
        <end position="34"/>
    </location>
</feature>